<dbReference type="Proteomes" id="UP001172457">
    <property type="component" value="Chromosome 8"/>
</dbReference>
<keyword evidence="2" id="KW-1185">Reference proteome</keyword>
<accession>A0AA38W4H4</accession>
<dbReference type="EMBL" id="JARYMX010000008">
    <property type="protein sequence ID" value="KAJ9537229.1"/>
    <property type="molecule type" value="Genomic_DNA"/>
</dbReference>
<organism evidence="1 2">
    <name type="scientific">Centaurea solstitialis</name>
    <name type="common">yellow star-thistle</name>
    <dbReference type="NCBI Taxonomy" id="347529"/>
    <lineage>
        <taxon>Eukaryota</taxon>
        <taxon>Viridiplantae</taxon>
        <taxon>Streptophyta</taxon>
        <taxon>Embryophyta</taxon>
        <taxon>Tracheophyta</taxon>
        <taxon>Spermatophyta</taxon>
        <taxon>Magnoliopsida</taxon>
        <taxon>eudicotyledons</taxon>
        <taxon>Gunneridae</taxon>
        <taxon>Pentapetalae</taxon>
        <taxon>asterids</taxon>
        <taxon>campanulids</taxon>
        <taxon>Asterales</taxon>
        <taxon>Asteraceae</taxon>
        <taxon>Carduoideae</taxon>
        <taxon>Cardueae</taxon>
        <taxon>Centaureinae</taxon>
        <taxon>Centaurea</taxon>
    </lineage>
</organism>
<protein>
    <submittedName>
        <fullName evidence="1">Uncharacterized protein</fullName>
    </submittedName>
</protein>
<evidence type="ECO:0000313" key="1">
    <source>
        <dbReference type="EMBL" id="KAJ9537229.1"/>
    </source>
</evidence>
<gene>
    <name evidence="1" type="ORF">OSB04_029962</name>
</gene>
<evidence type="ECO:0000313" key="2">
    <source>
        <dbReference type="Proteomes" id="UP001172457"/>
    </source>
</evidence>
<reference evidence="1" key="1">
    <citation type="submission" date="2023-03" db="EMBL/GenBank/DDBJ databases">
        <title>Chromosome-scale reference genome and RAD-based genetic map of yellow starthistle (Centaurea solstitialis) reveal putative structural variation and QTLs associated with invader traits.</title>
        <authorList>
            <person name="Reatini B."/>
            <person name="Cang F.A."/>
            <person name="Jiang Q."/>
            <person name="Mckibben M.T.W."/>
            <person name="Barker M.S."/>
            <person name="Rieseberg L.H."/>
            <person name="Dlugosch K.M."/>
        </authorList>
    </citation>
    <scope>NUCLEOTIDE SEQUENCE</scope>
    <source>
        <strain evidence="1">CAN-66</strain>
        <tissue evidence="1">Leaf</tissue>
    </source>
</reference>
<comment type="caution">
    <text evidence="1">The sequence shown here is derived from an EMBL/GenBank/DDBJ whole genome shotgun (WGS) entry which is preliminary data.</text>
</comment>
<name>A0AA38W4H4_9ASTR</name>
<dbReference type="CDD" id="cd09272">
    <property type="entry name" value="RNase_HI_RT_Ty1"/>
    <property type="match status" value="1"/>
</dbReference>
<proteinExistence type="predicted"/>
<sequence>MQKPRLFFNTNSDMTENTDNEFHFWIFNDLCKGSYVMAIKVANSSVLLCLPLRLSIYNNRSVRKTIVAEMIHARAWPYATTLRGSCDNQSVIPLAKNFMFHKRTKHIDVWYHWIRDALEDMMFDVNKVHIDEMVSICGERLWQWQVKS</sequence>
<dbReference type="AlphaFoldDB" id="A0AA38W4H4"/>